<gene>
    <name evidence="1" type="ORF">EOE67_16200</name>
</gene>
<dbReference type="AlphaFoldDB" id="A0A437QG94"/>
<comment type="caution">
    <text evidence="1">The sequence shown here is derived from an EMBL/GenBank/DDBJ whole genome shotgun (WGS) entry which is preliminary data.</text>
</comment>
<keyword evidence="2" id="KW-1185">Reference proteome</keyword>
<dbReference type="RefSeq" id="WP_127700385.1">
    <property type="nucleotide sequence ID" value="NZ_SACS01000020.1"/>
</dbReference>
<dbReference type="Proteomes" id="UP000283077">
    <property type="component" value="Unassembled WGS sequence"/>
</dbReference>
<reference evidence="1 2" key="1">
    <citation type="submission" date="2019-01" db="EMBL/GenBank/DDBJ databases">
        <authorList>
            <person name="Chen W.-M."/>
        </authorList>
    </citation>
    <scope>NUCLEOTIDE SEQUENCE [LARGE SCALE GENOMIC DNA]</scope>
    <source>
        <strain evidence="1 2">KYPC3</strain>
    </source>
</reference>
<dbReference type="OrthoDB" id="9818142at2"/>
<evidence type="ECO:0000313" key="1">
    <source>
        <dbReference type="EMBL" id="RVU33557.1"/>
    </source>
</evidence>
<protein>
    <submittedName>
        <fullName evidence="1">Uncharacterized protein</fullName>
    </submittedName>
</protein>
<sequence length="294" mass="32712">MKKYICSPLSDMATLFDNVFGANFTRAVISAEKPKASEWIQPFFSSRTDALIFQDILIGRLSIDDSSVDKLETELMTSDMYYSITLAVLNKLRKDTETFLTESAAQMKLEGSGCTLLICGLGNAGVPLLYNGVNQWLDSTQLAKYLDSLQIEDPATLKLYLTSNASAASKQYSFSSMEQLREQFSNNLESQNAFLLLTIGTQGSLAAELQKSLLNKSVATKHDFSSTEVYGYLFPCLTQGIESYGVDQETQSLTDYKSLSMTAMVSVLTKDRQYYQQIPIRRSLTKVKMPPPSL</sequence>
<proteinExistence type="predicted"/>
<dbReference type="EMBL" id="SACS01000020">
    <property type="protein sequence ID" value="RVU33557.1"/>
    <property type="molecule type" value="Genomic_DNA"/>
</dbReference>
<organism evidence="1 2">
    <name type="scientific">Rheinheimera riviphila</name>
    <dbReference type="NCBI Taxonomy" id="1834037"/>
    <lineage>
        <taxon>Bacteria</taxon>
        <taxon>Pseudomonadati</taxon>
        <taxon>Pseudomonadota</taxon>
        <taxon>Gammaproteobacteria</taxon>
        <taxon>Chromatiales</taxon>
        <taxon>Chromatiaceae</taxon>
        <taxon>Rheinheimera</taxon>
    </lineage>
</organism>
<evidence type="ECO:0000313" key="2">
    <source>
        <dbReference type="Proteomes" id="UP000283077"/>
    </source>
</evidence>
<name>A0A437QG94_9GAMM</name>
<accession>A0A437QG94</accession>